<evidence type="ECO:0000256" key="3">
    <source>
        <dbReference type="SAM" id="Phobius"/>
    </source>
</evidence>
<evidence type="ECO:0000313" key="4">
    <source>
        <dbReference type="EMBL" id="MFB9770077.1"/>
    </source>
</evidence>
<evidence type="ECO:0000256" key="2">
    <source>
        <dbReference type="ARBA" id="ARBA00023287"/>
    </source>
</evidence>
<accession>A0ABV5WVB1</accession>
<keyword evidence="3" id="KW-0812">Transmembrane</keyword>
<keyword evidence="5" id="KW-1185">Reference proteome</keyword>
<dbReference type="NCBIfam" id="TIGR02532">
    <property type="entry name" value="IV_pilin_GFxxxE"/>
    <property type="match status" value="1"/>
</dbReference>
<feature type="transmembrane region" description="Helical" evidence="3">
    <location>
        <begin position="6"/>
        <end position="26"/>
    </location>
</feature>
<organism evidence="4 5">
    <name type="scientific">Lactiplantibacillus modestisalitolerans</name>
    <dbReference type="NCBI Taxonomy" id="1457219"/>
    <lineage>
        <taxon>Bacteria</taxon>
        <taxon>Bacillati</taxon>
        <taxon>Bacillota</taxon>
        <taxon>Bacilli</taxon>
        <taxon>Lactobacillales</taxon>
        <taxon>Lactobacillaceae</taxon>
        <taxon>Lactiplantibacillus</taxon>
    </lineage>
</organism>
<evidence type="ECO:0000313" key="5">
    <source>
        <dbReference type="Proteomes" id="UP001589691"/>
    </source>
</evidence>
<protein>
    <submittedName>
        <fullName evidence="4">Prepilin-type N-terminal cleavage/methylation domain-containing protein</fullName>
    </submittedName>
</protein>
<sequence length="150" mass="17137">MVRRPGFTIIEVLLALLVSLVVLSLLHEGQWLMKRNERQTIPAVEWYLALREIENPDHHFTYSYEKQRGDEATKDLDPHIRLTNTLTKEKYWLVDYNGNLSLVSGSRAAVVLIDHIYGFSAKSDGSIGMSTHDGQNFKARLLLPRTKEGT</sequence>
<dbReference type="Proteomes" id="UP001589691">
    <property type="component" value="Unassembled WGS sequence"/>
</dbReference>
<keyword evidence="2" id="KW-0178">Competence</keyword>
<evidence type="ECO:0000256" key="1">
    <source>
        <dbReference type="ARBA" id="ARBA00004241"/>
    </source>
</evidence>
<keyword evidence="3" id="KW-1133">Transmembrane helix</keyword>
<dbReference type="InterPro" id="IPR012902">
    <property type="entry name" value="N_methyl_site"/>
</dbReference>
<keyword evidence="3" id="KW-0472">Membrane</keyword>
<dbReference type="EMBL" id="JBHLZY010000025">
    <property type="protein sequence ID" value="MFB9770077.1"/>
    <property type="molecule type" value="Genomic_DNA"/>
</dbReference>
<gene>
    <name evidence="4" type="ORF">ACFFLI_09410</name>
</gene>
<comment type="subcellular location">
    <subcellularLocation>
        <location evidence="1">Cell surface</location>
    </subcellularLocation>
</comment>
<proteinExistence type="predicted"/>
<name>A0ABV5WVB1_9LACO</name>
<reference evidence="4 5" key="1">
    <citation type="submission" date="2024-09" db="EMBL/GenBank/DDBJ databases">
        <authorList>
            <person name="Sun Q."/>
            <person name="Mori K."/>
        </authorList>
    </citation>
    <scope>NUCLEOTIDE SEQUENCE [LARGE SCALE GENOMIC DNA]</scope>
    <source>
        <strain evidence="4 5">TBRC 4576</strain>
    </source>
</reference>
<comment type="caution">
    <text evidence="4">The sequence shown here is derived from an EMBL/GenBank/DDBJ whole genome shotgun (WGS) entry which is preliminary data.</text>
</comment>
<dbReference type="RefSeq" id="WP_137642141.1">
    <property type="nucleotide sequence ID" value="NZ_JBHLZY010000025.1"/>
</dbReference>